<reference evidence="2 3" key="1">
    <citation type="submission" date="2022-06" db="EMBL/GenBank/DDBJ databases">
        <title>Mesorhizobium sp. strain RP14 Genome sequencing and assembly.</title>
        <authorList>
            <person name="Kim I."/>
        </authorList>
    </citation>
    <scope>NUCLEOTIDE SEQUENCE [LARGE SCALE GENOMIC DNA]</scope>
    <source>
        <strain evidence="3">RP14(2022)</strain>
    </source>
</reference>
<gene>
    <name evidence="2" type="ORF">NGM99_16225</name>
</gene>
<dbReference type="EMBL" id="JAMXQS010000007">
    <property type="protein sequence ID" value="MCO6051331.1"/>
    <property type="molecule type" value="Genomic_DNA"/>
</dbReference>
<name>A0ABT1CAV4_9HYPH</name>
<evidence type="ECO:0000313" key="3">
    <source>
        <dbReference type="Proteomes" id="UP001205906"/>
    </source>
</evidence>
<dbReference type="Proteomes" id="UP001205906">
    <property type="component" value="Unassembled WGS sequence"/>
</dbReference>
<comment type="caution">
    <text evidence="2">The sequence shown here is derived from an EMBL/GenBank/DDBJ whole genome shotgun (WGS) entry which is preliminary data.</text>
</comment>
<keyword evidence="1" id="KW-0732">Signal</keyword>
<feature type="signal peptide" evidence="1">
    <location>
        <begin position="1"/>
        <end position="25"/>
    </location>
</feature>
<sequence>MRAVIRLFCLLSLLAGLMMPAGASAFEPKFEPRPCPSRKIVEASCIDVTTRAALAPSLPEPQCQTQGLAVDTVVLAPRPREARITFFSTHETRAGHSLFAVDPPPRA</sequence>
<protein>
    <recommendedName>
        <fullName evidence="4">Porin</fullName>
    </recommendedName>
</protein>
<proteinExistence type="predicted"/>
<organism evidence="2 3">
    <name type="scientific">Mesorhizobium liriopis</name>
    <dbReference type="NCBI Taxonomy" id="2953882"/>
    <lineage>
        <taxon>Bacteria</taxon>
        <taxon>Pseudomonadati</taxon>
        <taxon>Pseudomonadota</taxon>
        <taxon>Alphaproteobacteria</taxon>
        <taxon>Hyphomicrobiales</taxon>
        <taxon>Phyllobacteriaceae</taxon>
        <taxon>Mesorhizobium</taxon>
    </lineage>
</organism>
<feature type="chain" id="PRO_5045446087" description="Porin" evidence="1">
    <location>
        <begin position="26"/>
        <end position="107"/>
    </location>
</feature>
<keyword evidence="3" id="KW-1185">Reference proteome</keyword>
<accession>A0ABT1CAV4</accession>
<evidence type="ECO:0000313" key="2">
    <source>
        <dbReference type="EMBL" id="MCO6051331.1"/>
    </source>
</evidence>
<evidence type="ECO:0008006" key="4">
    <source>
        <dbReference type="Google" id="ProtNLM"/>
    </source>
</evidence>
<dbReference type="RefSeq" id="WP_252820744.1">
    <property type="nucleotide sequence ID" value="NZ_JAMXQS010000007.1"/>
</dbReference>
<evidence type="ECO:0000256" key="1">
    <source>
        <dbReference type="SAM" id="SignalP"/>
    </source>
</evidence>